<accession>A0ABR0GTZ3</accession>
<dbReference type="PRINTS" id="PR00886">
    <property type="entry name" value="HIGHMOBLTY12"/>
</dbReference>
<dbReference type="Gene3D" id="1.10.150.50">
    <property type="entry name" value="Transcription Factor, Ets-1"/>
    <property type="match status" value="1"/>
</dbReference>
<dbReference type="InterPro" id="IPR001660">
    <property type="entry name" value="SAM"/>
</dbReference>
<comment type="caution">
    <text evidence="5">The sequence shown here is derived from an EMBL/GenBank/DDBJ whole genome shotgun (WGS) entry which is preliminary data.</text>
</comment>
<evidence type="ECO:0000313" key="5">
    <source>
        <dbReference type="EMBL" id="KAK4659119.1"/>
    </source>
</evidence>
<dbReference type="SUPFAM" id="SSF47095">
    <property type="entry name" value="HMG-box"/>
    <property type="match status" value="1"/>
</dbReference>
<feature type="DNA-binding region" description="HMG box" evidence="3">
    <location>
        <begin position="104"/>
        <end position="170"/>
    </location>
</feature>
<dbReference type="PROSITE" id="PS50118">
    <property type="entry name" value="HMG_BOX_2"/>
    <property type="match status" value="1"/>
</dbReference>
<evidence type="ECO:0000259" key="4">
    <source>
        <dbReference type="PROSITE" id="PS50118"/>
    </source>
</evidence>
<gene>
    <name evidence="5" type="ORF">QC762_0005540</name>
</gene>
<evidence type="ECO:0000256" key="1">
    <source>
        <dbReference type="ARBA" id="ARBA00023125"/>
    </source>
</evidence>
<dbReference type="Proteomes" id="UP001323405">
    <property type="component" value="Unassembled WGS sequence"/>
</dbReference>
<dbReference type="RefSeq" id="XP_062748090.1">
    <property type="nucleotide sequence ID" value="XM_062882817.1"/>
</dbReference>
<evidence type="ECO:0000256" key="3">
    <source>
        <dbReference type="PROSITE-ProRule" id="PRU00267"/>
    </source>
</evidence>
<dbReference type="InterPro" id="IPR013761">
    <property type="entry name" value="SAM/pointed_sf"/>
</dbReference>
<dbReference type="InterPro" id="IPR036910">
    <property type="entry name" value="HMG_box_dom_sf"/>
</dbReference>
<evidence type="ECO:0000313" key="6">
    <source>
        <dbReference type="Proteomes" id="UP001323405"/>
    </source>
</evidence>
<organism evidence="5 6">
    <name type="scientific">Podospora pseudocomata</name>
    <dbReference type="NCBI Taxonomy" id="2093779"/>
    <lineage>
        <taxon>Eukaryota</taxon>
        <taxon>Fungi</taxon>
        <taxon>Dikarya</taxon>
        <taxon>Ascomycota</taxon>
        <taxon>Pezizomycotina</taxon>
        <taxon>Sordariomycetes</taxon>
        <taxon>Sordariomycetidae</taxon>
        <taxon>Sordariales</taxon>
        <taxon>Podosporaceae</taxon>
        <taxon>Podospora</taxon>
    </lineage>
</organism>
<dbReference type="EMBL" id="JAFFHA010000001">
    <property type="protein sequence ID" value="KAK4659119.1"/>
    <property type="molecule type" value="Genomic_DNA"/>
</dbReference>
<keyword evidence="6" id="KW-1185">Reference proteome</keyword>
<dbReference type="Pfam" id="PF00505">
    <property type="entry name" value="HMG_box"/>
    <property type="match status" value="1"/>
</dbReference>
<name>A0ABR0GTZ3_9PEZI</name>
<dbReference type="SMART" id="SM00398">
    <property type="entry name" value="HMG"/>
    <property type="match status" value="1"/>
</dbReference>
<dbReference type="GeneID" id="87902311"/>
<dbReference type="Gene3D" id="1.10.30.10">
    <property type="entry name" value="High mobility group box domain"/>
    <property type="match status" value="1"/>
</dbReference>
<reference evidence="5 6" key="1">
    <citation type="journal article" date="2023" name="bioRxiv">
        <title>High-quality genome assemblies of four members of thePodospora anserinaspecies complex.</title>
        <authorList>
            <person name="Ament-Velasquez S.L."/>
            <person name="Vogan A.A."/>
            <person name="Wallerman O."/>
            <person name="Hartmann F."/>
            <person name="Gautier V."/>
            <person name="Silar P."/>
            <person name="Giraud T."/>
            <person name="Johannesson H."/>
        </authorList>
    </citation>
    <scope>NUCLEOTIDE SEQUENCE [LARGE SCALE GENOMIC DNA]</scope>
    <source>
        <strain evidence="5 6">CBS 415.72m</strain>
    </source>
</reference>
<keyword evidence="2 3" id="KW-0539">Nucleus</keyword>
<dbReference type="InterPro" id="IPR009071">
    <property type="entry name" value="HMG_box_dom"/>
</dbReference>
<dbReference type="Pfam" id="PF00536">
    <property type="entry name" value="SAM_1"/>
    <property type="match status" value="1"/>
</dbReference>
<proteinExistence type="predicted"/>
<dbReference type="SUPFAM" id="SSF47769">
    <property type="entry name" value="SAM/Pointed domain"/>
    <property type="match status" value="1"/>
</dbReference>
<dbReference type="PANTHER" id="PTHR46040">
    <property type="entry name" value="HIGH MOBILITY GROUP PROTEIN 2"/>
    <property type="match status" value="1"/>
</dbReference>
<protein>
    <recommendedName>
        <fullName evidence="4">HMG box domain-containing protein</fullName>
    </recommendedName>
</protein>
<dbReference type="PANTHER" id="PTHR46040:SF3">
    <property type="entry name" value="HIGH MOBILITY GROUP PROTEIN 2"/>
    <property type="match status" value="1"/>
</dbReference>
<evidence type="ECO:0000256" key="2">
    <source>
        <dbReference type="ARBA" id="ARBA00023242"/>
    </source>
</evidence>
<keyword evidence="1 3" id="KW-0238">DNA-binding</keyword>
<sequence>MTQLLSTVFGELGLAQYLDAFLEQGFDTWETILDITESDLRIANTRGIAPDASLVSPTQPSIEELRLQDAQRPDASRQDARDAGVLVVTKRKYRRHPKPDENAPERPPSAYVLFSNKMREELKGRNLSFTEIAKLVGENWQSLNASEKEPYESQAQAIKEKYLSDLAEYKKTPEYKKYMLYLQEFKAKHGSPPQGMLRKYLHLG</sequence>
<dbReference type="InterPro" id="IPR051965">
    <property type="entry name" value="ChromReg_NeuronalGeneExpr"/>
</dbReference>
<feature type="domain" description="HMG box" evidence="4">
    <location>
        <begin position="104"/>
        <end position="170"/>
    </location>
</feature>